<evidence type="ECO:0000313" key="7">
    <source>
        <dbReference type="Proteomes" id="UP001549366"/>
    </source>
</evidence>
<dbReference type="PROSITE" id="PS50088">
    <property type="entry name" value="ANK_REPEAT"/>
    <property type="match status" value="2"/>
</dbReference>
<proteinExistence type="predicted"/>
<dbReference type="Pfam" id="PF12796">
    <property type="entry name" value="Ank_2"/>
    <property type="match status" value="1"/>
</dbReference>
<feature type="signal peptide" evidence="5">
    <location>
        <begin position="1"/>
        <end position="21"/>
    </location>
</feature>
<dbReference type="SUPFAM" id="SSF48403">
    <property type="entry name" value="Ankyrin repeat"/>
    <property type="match status" value="1"/>
</dbReference>
<comment type="caution">
    <text evidence="6">The sequence shown here is derived from an EMBL/GenBank/DDBJ whole genome shotgun (WGS) entry which is preliminary data.</text>
</comment>
<evidence type="ECO:0000313" key="6">
    <source>
        <dbReference type="EMBL" id="MET4757726.1"/>
    </source>
</evidence>
<keyword evidence="7" id="KW-1185">Reference proteome</keyword>
<evidence type="ECO:0000256" key="3">
    <source>
        <dbReference type="PROSITE-ProRule" id="PRU00023"/>
    </source>
</evidence>
<sequence>MRCILLTISLFWCFSWITAFAHFPAKEELYELCHLDDQDEAERRLHEQLRCHNYEDGVNLFRWFTTAIDERPFSYPSFFFISSGNQRLTRLLINRMSDIINQPVLMPLHEPLLHTLINTDLFYSVSVGNLERVLFLLNQHPRQARILDHNRHSLLSYAVRHGHDDIIRSLWASLMPDFPDIDGNNLMHLAVQYNQTSTIRLLLSLGYPLNNRNRRGETPLFQSVLEGHEFATRQLLSQGANPDIADNTSQRPLQIAFARGHTNQVISLIEHQLAPIENALGRYMDIQTAETEAIAVNCLIGHSSADNTFTNGVYGHSLIRSPHRQNLLRLCQNLRSQAGQLAQALLLNQATQQSLFHDLQLRGPEHQNRLEEQRQQLQAFRERLQQVLQRLQNDLQRIRQNACNGQAR</sequence>
<evidence type="ECO:0000256" key="1">
    <source>
        <dbReference type="ARBA" id="ARBA00022737"/>
    </source>
</evidence>
<dbReference type="RefSeq" id="WP_354007858.1">
    <property type="nucleotide sequence ID" value="NZ_JBEWTA010000001.1"/>
</dbReference>
<dbReference type="Proteomes" id="UP001549366">
    <property type="component" value="Unassembled WGS sequence"/>
</dbReference>
<protein>
    <submittedName>
        <fullName evidence="6">Ankyrin repeat protein</fullName>
    </submittedName>
</protein>
<name>A0ABV2SKF4_9GAMM</name>
<keyword evidence="4" id="KW-0175">Coiled coil</keyword>
<dbReference type="EMBL" id="JBEWTB010000002">
    <property type="protein sequence ID" value="MET4757726.1"/>
    <property type="molecule type" value="Genomic_DNA"/>
</dbReference>
<evidence type="ECO:0000256" key="2">
    <source>
        <dbReference type="ARBA" id="ARBA00023043"/>
    </source>
</evidence>
<accession>A0ABV2SKF4</accession>
<dbReference type="SMART" id="SM00248">
    <property type="entry name" value="ANK"/>
    <property type="match status" value="4"/>
</dbReference>
<dbReference type="Gene3D" id="1.25.40.20">
    <property type="entry name" value="Ankyrin repeat-containing domain"/>
    <property type="match status" value="1"/>
</dbReference>
<feature type="chain" id="PRO_5047143836" evidence="5">
    <location>
        <begin position="22"/>
        <end position="408"/>
    </location>
</feature>
<dbReference type="InterPro" id="IPR002110">
    <property type="entry name" value="Ankyrin_rpt"/>
</dbReference>
<dbReference type="PANTHER" id="PTHR24166">
    <property type="entry name" value="ROLLING PEBBLES, ISOFORM B"/>
    <property type="match status" value="1"/>
</dbReference>
<dbReference type="PROSITE" id="PS50297">
    <property type="entry name" value="ANK_REP_REGION"/>
    <property type="match status" value="2"/>
</dbReference>
<keyword evidence="2 3" id="KW-0040">ANK repeat</keyword>
<keyword evidence="1" id="KW-0677">Repeat</keyword>
<keyword evidence="5" id="KW-0732">Signal</keyword>
<evidence type="ECO:0000256" key="4">
    <source>
        <dbReference type="SAM" id="Coils"/>
    </source>
</evidence>
<organism evidence="6 7">
    <name type="scientific">Endozoicomonas lisbonensis</name>
    <dbReference type="NCBI Taxonomy" id="3120522"/>
    <lineage>
        <taxon>Bacteria</taxon>
        <taxon>Pseudomonadati</taxon>
        <taxon>Pseudomonadota</taxon>
        <taxon>Gammaproteobacteria</taxon>
        <taxon>Oceanospirillales</taxon>
        <taxon>Endozoicomonadaceae</taxon>
        <taxon>Endozoicomonas</taxon>
    </lineage>
</organism>
<evidence type="ECO:0000256" key="5">
    <source>
        <dbReference type="SAM" id="SignalP"/>
    </source>
</evidence>
<reference evidence="6 7" key="1">
    <citation type="submission" date="2024-06" db="EMBL/GenBank/DDBJ databases">
        <title>Genomic Encyclopedia of Type Strains, Phase V (KMG-V): Genome sequencing to study the core and pangenomes of soil and plant-associated prokaryotes.</title>
        <authorList>
            <person name="Whitman W."/>
        </authorList>
    </citation>
    <scope>NUCLEOTIDE SEQUENCE [LARGE SCALE GENOMIC DNA]</scope>
    <source>
        <strain evidence="6 7">NE40</strain>
    </source>
</reference>
<dbReference type="PANTHER" id="PTHR24166:SF48">
    <property type="entry name" value="PROTEIN VAPYRIN"/>
    <property type="match status" value="1"/>
</dbReference>
<feature type="coiled-coil region" evidence="4">
    <location>
        <begin position="367"/>
        <end position="401"/>
    </location>
</feature>
<dbReference type="InterPro" id="IPR050889">
    <property type="entry name" value="Dendritic_Spine_Reg/Scaffold"/>
</dbReference>
<feature type="repeat" description="ANK" evidence="3">
    <location>
        <begin position="182"/>
        <end position="214"/>
    </location>
</feature>
<feature type="repeat" description="ANK" evidence="3">
    <location>
        <begin position="215"/>
        <end position="247"/>
    </location>
</feature>
<dbReference type="InterPro" id="IPR036770">
    <property type="entry name" value="Ankyrin_rpt-contain_sf"/>
</dbReference>
<gene>
    <name evidence="6" type="ORF">V5J35_002918</name>
</gene>